<keyword evidence="2" id="KW-0479">Metal-binding</keyword>
<evidence type="ECO:0000256" key="3">
    <source>
        <dbReference type="ARBA" id="ARBA00023002"/>
    </source>
</evidence>
<dbReference type="InterPro" id="IPR044831">
    <property type="entry name" value="Ccp1-like"/>
</dbReference>
<dbReference type="Gene3D" id="1.10.520.10">
    <property type="match status" value="1"/>
</dbReference>
<dbReference type="Pfam" id="PF00141">
    <property type="entry name" value="peroxidase"/>
    <property type="match status" value="1"/>
</dbReference>
<dbReference type="EMBL" id="CAUWAG010000010">
    <property type="protein sequence ID" value="CAJ2506701.1"/>
    <property type="molecule type" value="Genomic_DNA"/>
</dbReference>
<dbReference type="GO" id="GO:0004601">
    <property type="term" value="F:peroxidase activity"/>
    <property type="evidence" value="ECO:0007669"/>
    <property type="project" value="UniProtKB-KW"/>
</dbReference>
<keyword evidence="2" id="KW-0349">Heme</keyword>
<dbReference type="GO" id="GO:0034599">
    <property type="term" value="P:cellular response to oxidative stress"/>
    <property type="evidence" value="ECO:0007669"/>
    <property type="project" value="InterPro"/>
</dbReference>
<keyword evidence="2" id="KW-0408">Iron</keyword>
<dbReference type="Proteomes" id="UP001295740">
    <property type="component" value="Unassembled WGS sequence"/>
</dbReference>
<dbReference type="PANTHER" id="PTHR31356:SF53">
    <property type="entry name" value="HEME PEROXIDASE"/>
    <property type="match status" value="1"/>
</dbReference>
<evidence type="ECO:0000256" key="1">
    <source>
        <dbReference type="ARBA" id="ARBA00022559"/>
    </source>
</evidence>
<reference evidence="7" key="1">
    <citation type="submission" date="2023-10" db="EMBL/GenBank/DDBJ databases">
        <authorList>
            <person name="Hackl T."/>
        </authorList>
    </citation>
    <scope>NUCLEOTIDE SEQUENCE</scope>
</reference>
<evidence type="ECO:0000256" key="2">
    <source>
        <dbReference type="ARBA" id="ARBA00022617"/>
    </source>
</evidence>
<comment type="caution">
    <text evidence="7">The sequence shown here is derived from an EMBL/GenBank/DDBJ whole genome shotgun (WGS) entry which is preliminary data.</text>
</comment>
<evidence type="ECO:0000256" key="4">
    <source>
        <dbReference type="RuleBase" id="RU004241"/>
    </source>
</evidence>
<evidence type="ECO:0000313" key="7">
    <source>
        <dbReference type="EMBL" id="CAJ2506701.1"/>
    </source>
</evidence>
<keyword evidence="5" id="KW-0732">Signal</keyword>
<dbReference type="GO" id="GO:0042744">
    <property type="term" value="P:hydrogen peroxide catabolic process"/>
    <property type="evidence" value="ECO:0007669"/>
    <property type="project" value="TreeGrafter"/>
</dbReference>
<feature type="domain" description="Plant heme peroxidase family profile" evidence="6">
    <location>
        <begin position="131"/>
        <end position="345"/>
    </location>
</feature>
<feature type="chain" id="PRO_5042314415" description="Peroxidase" evidence="5">
    <location>
        <begin position="25"/>
        <end position="522"/>
    </location>
</feature>
<evidence type="ECO:0000256" key="5">
    <source>
        <dbReference type="RuleBase" id="RU363051"/>
    </source>
</evidence>
<organism evidence="7 8">
    <name type="scientific">Anthostomella pinea</name>
    <dbReference type="NCBI Taxonomy" id="933095"/>
    <lineage>
        <taxon>Eukaryota</taxon>
        <taxon>Fungi</taxon>
        <taxon>Dikarya</taxon>
        <taxon>Ascomycota</taxon>
        <taxon>Pezizomycotina</taxon>
        <taxon>Sordariomycetes</taxon>
        <taxon>Xylariomycetidae</taxon>
        <taxon>Xylariales</taxon>
        <taxon>Xylariaceae</taxon>
        <taxon>Anthostomella</taxon>
    </lineage>
</organism>
<dbReference type="GO" id="GO:0046872">
    <property type="term" value="F:metal ion binding"/>
    <property type="evidence" value="ECO:0007669"/>
    <property type="project" value="UniProtKB-UniRule"/>
</dbReference>
<keyword evidence="1 5" id="KW-0575">Peroxidase</keyword>
<keyword evidence="8" id="KW-1185">Reference proteome</keyword>
<keyword evidence="3 5" id="KW-0560">Oxidoreductase</keyword>
<feature type="signal peptide" evidence="5">
    <location>
        <begin position="1"/>
        <end position="24"/>
    </location>
</feature>
<dbReference type="Gene3D" id="1.10.420.10">
    <property type="entry name" value="Peroxidase, domain 2"/>
    <property type="match status" value="1"/>
</dbReference>
<dbReference type="PRINTS" id="PR00458">
    <property type="entry name" value="PEROXIDASE"/>
</dbReference>
<accession>A0AAI8VLN0</accession>
<gene>
    <name evidence="7" type="ORF">KHLLAP_LOCUS7169</name>
</gene>
<protein>
    <recommendedName>
        <fullName evidence="5">Peroxidase</fullName>
        <ecNumber evidence="5">1.11.1.-</ecNumber>
    </recommendedName>
</protein>
<evidence type="ECO:0000259" key="6">
    <source>
        <dbReference type="PROSITE" id="PS50873"/>
    </source>
</evidence>
<evidence type="ECO:0000313" key="8">
    <source>
        <dbReference type="Proteomes" id="UP001295740"/>
    </source>
</evidence>
<dbReference type="GO" id="GO:0020037">
    <property type="term" value="F:heme binding"/>
    <property type="evidence" value="ECO:0007669"/>
    <property type="project" value="UniProtKB-UniRule"/>
</dbReference>
<proteinExistence type="inferred from homology"/>
<dbReference type="EC" id="1.11.1.-" evidence="5"/>
<dbReference type="PANTHER" id="PTHR31356">
    <property type="entry name" value="THYLAKOID LUMENAL 29 KDA PROTEIN, CHLOROPLASTIC-RELATED"/>
    <property type="match status" value="1"/>
</dbReference>
<name>A0AAI8VLN0_9PEZI</name>
<dbReference type="SUPFAM" id="SSF48113">
    <property type="entry name" value="Heme-dependent peroxidases"/>
    <property type="match status" value="1"/>
</dbReference>
<sequence>MDSSIAATLLLKLLLGSVLPTASADRNGISARDIYEEMEHILVDNKGTNSDGLVNAITPCSNYINGDDTDGEQSSAQWVRIAFHDIATADVAAGTGGLDASVGFESNRPENPGLFINQTIGFFNPDVSAYVSMADMLALGVVASVATCGGTTTDIPLRTGRVDASAAGPSGVPEPGTDIDTTLSSFAAAGFDQSEAIALTACGHSLGRTHYTNFPDIVDESYVTTDNTDGGQEFDSTPAVFDSAVVTEYLDQTGEKGGPLVTTTNETQRSDFRLYNSDQNATIESLAASEDSFQTQCNTLFAKMIDTVPSDVVLSDPITPMPWKATDIGLDISSSGSVSVAGLIRNLYGASESAASSVSYTYTANGTNSSAVETTGSAGSGSSLYGTTAWYNFNTTIESPGTTALNINSAISYPINVDIFVLPAKSSTNTRSGTVTLYAAALSNIATDSDTMTATFYVATSQTGSRANTVTTKTVTLTESGAAGAYTLYTASATGLSSIGDVIVKVSMGDYASQTVKTSIFG</sequence>
<dbReference type="InterPro" id="IPR002016">
    <property type="entry name" value="Haem_peroxidase"/>
</dbReference>
<dbReference type="AlphaFoldDB" id="A0AAI8VLN0"/>
<dbReference type="InterPro" id="IPR010255">
    <property type="entry name" value="Haem_peroxidase_sf"/>
</dbReference>
<comment type="similarity">
    <text evidence="4">Belongs to the peroxidase family.</text>
</comment>
<dbReference type="GO" id="GO:0000302">
    <property type="term" value="P:response to reactive oxygen species"/>
    <property type="evidence" value="ECO:0007669"/>
    <property type="project" value="TreeGrafter"/>
</dbReference>
<dbReference type="PROSITE" id="PS50873">
    <property type="entry name" value="PEROXIDASE_4"/>
    <property type="match status" value="1"/>
</dbReference>